<dbReference type="PANTHER" id="PTHR30146">
    <property type="entry name" value="LACI-RELATED TRANSCRIPTIONAL REPRESSOR"/>
    <property type="match status" value="1"/>
</dbReference>
<sequence>MNLKQLSETLGLSQTTVSRALNGYPEVAEATRRKVLEAAQAHNYRPNARAKSLATGRSMAIGHVIPVSARHEMVNPIFADFVAGAGEAYLQHGFDMVLSLVPDDGEEAAYRELAAKRSVDGIIVHGPRIDDERIAMLRNIGLPFVVHGRMSRHADDYDWVDVNNLRAFYRATEFLLDLGHRRIALINGLVSMDFASRRLDGYTQALATRGIAADPALVRSDEMTESYGFRSANEMLDLPDPPTAYLCSSIIAALGVRRAVEARGLTMARDVSIITHDDDLSYLSNRGEVPIFTATRSSVRDAGRLCAERVISLVQNPVQPARQVLLEADLTVGQSTGPAPASPARDT</sequence>
<dbReference type="SMART" id="SM00354">
    <property type="entry name" value="HTH_LACI"/>
    <property type="match status" value="1"/>
</dbReference>
<protein>
    <submittedName>
        <fullName evidence="5">LacI family DNA-binding transcriptional regulator</fullName>
    </submittedName>
</protein>
<dbReference type="Pfam" id="PF00532">
    <property type="entry name" value="Peripla_BP_1"/>
    <property type="match status" value="1"/>
</dbReference>
<dbReference type="Pfam" id="PF00356">
    <property type="entry name" value="LacI"/>
    <property type="match status" value="1"/>
</dbReference>
<feature type="domain" description="HTH lacI-type" evidence="4">
    <location>
        <begin position="1"/>
        <end position="55"/>
    </location>
</feature>
<dbReference type="PANTHER" id="PTHR30146:SF109">
    <property type="entry name" value="HTH-TYPE TRANSCRIPTIONAL REGULATOR GALS"/>
    <property type="match status" value="1"/>
</dbReference>
<accession>A0ABV7GV69</accession>
<evidence type="ECO:0000256" key="2">
    <source>
        <dbReference type="ARBA" id="ARBA00023125"/>
    </source>
</evidence>
<evidence type="ECO:0000256" key="3">
    <source>
        <dbReference type="ARBA" id="ARBA00023163"/>
    </source>
</evidence>
<proteinExistence type="predicted"/>
<dbReference type="SUPFAM" id="SSF47413">
    <property type="entry name" value="lambda repressor-like DNA-binding domains"/>
    <property type="match status" value="1"/>
</dbReference>
<keyword evidence="2 5" id="KW-0238">DNA-binding</keyword>
<dbReference type="GO" id="GO:0003677">
    <property type="term" value="F:DNA binding"/>
    <property type="evidence" value="ECO:0007669"/>
    <property type="project" value="UniProtKB-KW"/>
</dbReference>
<dbReference type="CDD" id="cd01392">
    <property type="entry name" value="HTH_LacI"/>
    <property type="match status" value="1"/>
</dbReference>
<dbReference type="Gene3D" id="1.10.260.40">
    <property type="entry name" value="lambda repressor-like DNA-binding domains"/>
    <property type="match status" value="1"/>
</dbReference>
<evidence type="ECO:0000313" key="6">
    <source>
        <dbReference type="Proteomes" id="UP001595632"/>
    </source>
</evidence>
<dbReference type="InterPro" id="IPR010982">
    <property type="entry name" value="Lambda_DNA-bd_dom_sf"/>
</dbReference>
<dbReference type="InterPro" id="IPR000843">
    <property type="entry name" value="HTH_LacI"/>
</dbReference>
<dbReference type="RefSeq" id="WP_275630969.1">
    <property type="nucleotide sequence ID" value="NZ_JARGYD010000001.1"/>
</dbReference>
<dbReference type="Proteomes" id="UP001595632">
    <property type="component" value="Unassembled WGS sequence"/>
</dbReference>
<dbReference type="CDD" id="cd20010">
    <property type="entry name" value="PBP1_AglR-like"/>
    <property type="match status" value="1"/>
</dbReference>
<dbReference type="InterPro" id="IPR001761">
    <property type="entry name" value="Peripla_BP/Lac1_sug-bd_dom"/>
</dbReference>
<dbReference type="InterPro" id="IPR028082">
    <property type="entry name" value="Peripla_BP_I"/>
</dbReference>
<dbReference type="SUPFAM" id="SSF53822">
    <property type="entry name" value="Periplasmic binding protein-like I"/>
    <property type="match status" value="1"/>
</dbReference>
<evidence type="ECO:0000313" key="5">
    <source>
        <dbReference type="EMBL" id="MFC3143692.1"/>
    </source>
</evidence>
<dbReference type="EMBL" id="JBHRTB010000010">
    <property type="protein sequence ID" value="MFC3143692.1"/>
    <property type="molecule type" value="Genomic_DNA"/>
</dbReference>
<keyword evidence="6" id="KW-1185">Reference proteome</keyword>
<evidence type="ECO:0000259" key="4">
    <source>
        <dbReference type="PROSITE" id="PS50932"/>
    </source>
</evidence>
<evidence type="ECO:0000256" key="1">
    <source>
        <dbReference type="ARBA" id="ARBA00023015"/>
    </source>
</evidence>
<reference evidence="6" key="1">
    <citation type="journal article" date="2019" name="Int. J. Syst. Evol. Microbiol.">
        <title>The Global Catalogue of Microorganisms (GCM) 10K type strain sequencing project: providing services to taxonomists for standard genome sequencing and annotation.</title>
        <authorList>
            <consortium name="The Broad Institute Genomics Platform"/>
            <consortium name="The Broad Institute Genome Sequencing Center for Infectious Disease"/>
            <person name="Wu L."/>
            <person name="Ma J."/>
        </authorList>
    </citation>
    <scope>NUCLEOTIDE SEQUENCE [LARGE SCALE GENOMIC DNA]</scope>
    <source>
        <strain evidence="6">KCTC 52366</strain>
    </source>
</reference>
<keyword evidence="1" id="KW-0805">Transcription regulation</keyword>
<name>A0ABV7GV69_9RHOB</name>
<comment type="caution">
    <text evidence="5">The sequence shown here is derived from an EMBL/GenBank/DDBJ whole genome shotgun (WGS) entry which is preliminary data.</text>
</comment>
<organism evidence="5 6">
    <name type="scientific">Psychromarinibacter halotolerans</name>
    <dbReference type="NCBI Taxonomy" id="1775175"/>
    <lineage>
        <taxon>Bacteria</taxon>
        <taxon>Pseudomonadati</taxon>
        <taxon>Pseudomonadota</taxon>
        <taxon>Alphaproteobacteria</taxon>
        <taxon>Rhodobacterales</taxon>
        <taxon>Paracoccaceae</taxon>
        <taxon>Psychromarinibacter</taxon>
    </lineage>
</organism>
<gene>
    <name evidence="5" type="ORF">ACFOGP_13300</name>
</gene>
<dbReference type="Gene3D" id="3.40.50.2300">
    <property type="match status" value="2"/>
</dbReference>
<keyword evidence="3" id="KW-0804">Transcription</keyword>
<dbReference type="PROSITE" id="PS50932">
    <property type="entry name" value="HTH_LACI_2"/>
    <property type="match status" value="1"/>
</dbReference>